<feature type="transmembrane region" description="Helical" evidence="1">
    <location>
        <begin position="35"/>
        <end position="56"/>
    </location>
</feature>
<keyword evidence="1" id="KW-0472">Membrane</keyword>
<accession>A0A370QIU2</accession>
<feature type="transmembrane region" description="Helical" evidence="1">
    <location>
        <begin position="105"/>
        <end position="127"/>
    </location>
</feature>
<evidence type="ECO:0000313" key="2">
    <source>
        <dbReference type="EMBL" id="RDK88277.1"/>
    </source>
</evidence>
<feature type="transmembrane region" description="Helical" evidence="1">
    <location>
        <begin position="7"/>
        <end position="29"/>
    </location>
</feature>
<dbReference type="OrthoDB" id="1446429at2"/>
<name>A0A370QIU2_9FLAO</name>
<dbReference type="Proteomes" id="UP000255317">
    <property type="component" value="Unassembled WGS sequence"/>
</dbReference>
<keyword evidence="1" id="KW-1133">Transmembrane helix</keyword>
<feature type="transmembrane region" description="Helical" evidence="1">
    <location>
        <begin position="68"/>
        <end position="85"/>
    </location>
</feature>
<sequence length="136" mass="14762">MALHKIFKIIGIVLGLLGVVFMAMLLTGNESAQDYLIYIGYIVFAVTLVMVVLFVLKGVFQGDIKKTLISLGVFLAIILVSYVLADNTPMQLPDDGGMTSETGSKWVGTGLYTFYILAVVAVGLMVFSGFKKITNR</sequence>
<keyword evidence="1" id="KW-0812">Transmembrane</keyword>
<dbReference type="RefSeq" id="WP_115121998.1">
    <property type="nucleotide sequence ID" value="NZ_QRAO01000001.1"/>
</dbReference>
<protein>
    <submittedName>
        <fullName evidence="2">Uncharacterized protein</fullName>
    </submittedName>
</protein>
<comment type="caution">
    <text evidence="2">The sequence shown here is derived from an EMBL/GenBank/DDBJ whole genome shotgun (WGS) entry which is preliminary data.</text>
</comment>
<organism evidence="2 3">
    <name type="scientific">Marinirhabdus gelatinilytica</name>
    <dbReference type="NCBI Taxonomy" id="1703343"/>
    <lineage>
        <taxon>Bacteria</taxon>
        <taxon>Pseudomonadati</taxon>
        <taxon>Bacteroidota</taxon>
        <taxon>Flavobacteriia</taxon>
        <taxon>Flavobacteriales</taxon>
        <taxon>Flavobacteriaceae</taxon>
    </lineage>
</organism>
<gene>
    <name evidence="2" type="ORF">C8D94_101146</name>
</gene>
<reference evidence="2 3" key="1">
    <citation type="submission" date="2018-07" db="EMBL/GenBank/DDBJ databases">
        <title>Genomic Encyclopedia of Type Strains, Phase IV (KMG-IV): sequencing the most valuable type-strain genomes for metagenomic binning, comparative biology and taxonomic classification.</title>
        <authorList>
            <person name="Goeker M."/>
        </authorList>
    </citation>
    <scope>NUCLEOTIDE SEQUENCE [LARGE SCALE GENOMIC DNA]</scope>
    <source>
        <strain evidence="2 3">DSM 101478</strain>
    </source>
</reference>
<proteinExistence type="predicted"/>
<evidence type="ECO:0000313" key="3">
    <source>
        <dbReference type="Proteomes" id="UP000255317"/>
    </source>
</evidence>
<dbReference type="EMBL" id="QRAO01000001">
    <property type="protein sequence ID" value="RDK88277.1"/>
    <property type="molecule type" value="Genomic_DNA"/>
</dbReference>
<dbReference type="AlphaFoldDB" id="A0A370QIU2"/>
<evidence type="ECO:0000256" key="1">
    <source>
        <dbReference type="SAM" id="Phobius"/>
    </source>
</evidence>
<keyword evidence="3" id="KW-1185">Reference proteome</keyword>